<dbReference type="InterPro" id="IPR051466">
    <property type="entry name" value="D-amino_acid_metab_enzyme"/>
</dbReference>
<accession>A0A2W2C470</accession>
<keyword evidence="5" id="KW-1185">Reference proteome</keyword>
<evidence type="ECO:0000313" key="5">
    <source>
        <dbReference type="Proteomes" id="UP000248764"/>
    </source>
</evidence>
<evidence type="ECO:0000256" key="2">
    <source>
        <dbReference type="ARBA" id="ARBA00023239"/>
    </source>
</evidence>
<dbReference type="InterPro" id="IPR026956">
    <property type="entry name" value="D-ser_dehydrat-like_dom"/>
</dbReference>
<name>A0A2W2C470_9ACTN</name>
<dbReference type="PANTHER" id="PTHR28004:SF2">
    <property type="entry name" value="D-SERINE DEHYDRATASE"/>
    <property type="match status" value="1"/>
</dbReference>
<feature type="domain" description="D-serine dehydratase-like" evidence="3">
    <location>
        <begin position="240"/>
        <end position="324"/>
    </location>
</feature>
<dbReference type="EMBL" id="POTW01000001">
    <property type="protein sequence ID" value="PZF86738.1"/>
    <property type="molecule type" value="Genomic_DNA"/>
</dbReference>
<dbReference type="Gene3D" id="2.40.37.20">
    <property type="entry name" value="D-serine dehydratase-like domain"/>
    <property type="match status" value="1"/>
</dbReference>
<dbReference type="InterPro" id="IPR042208">
    <property type="entry name" value="D-ser_dehydrat-like_sf"/>
</dbReference>
<dbReference type="SMART" id="SM01119">
    <property type="entry name" value="D-ser_dehydrat"/>
    <property type="match status" value="1"/>
</dbReference>
<dbReference type="Proteomes" id="UP000248764">
    <property type="component" value="Unassembled WGS sequence"/>
</dbReference>
<reference evidence="4 5" key="1">
    <citation type="submission" date="2018-01" db="EMBL/GenBank/DDBJ databases">
        <title>Draft genome sequence of Jiangella sp. GTF31.</title>
        <authorList>
            <person name="Sahin N."/>
            <person name="Ay H."/>
            <person name="Saygin H."/>
        </authorList>
    </citation>
    <scope>NUCLEOTIDE SEQUENCE [LARGE SCALE GENOMIC DNA]</scope>
    <source>
        <strain evidence="4 5">GTF31</strain>
    </source>
</reference>
<dbReference type="Pfam" id="PF14031">
    <property type="entry name" value="D-ser_dehydrat"/>
    <property type="match status" value="1"/>
</dbReference>
<keyword evidence="2" id="KW-0456">Lyase</keyword>
<sequence length="342" mass="36186">MAAAERNIDRMARLVAGTEVRLRPHYKAHKCPELMRRQLAAPGTAGAACQTVAEAAELAALGCADVLLTNQLADPRRVAELLALPPEVDLGVLVDRPEQVDLLGAGAAAARRRVRVFVELDVGLRRGGFDAADPDVAVAVGAIEEQPWLELAGVQAYEGHAVLEPDVELRHRRAADAHALAGRFRDRLARLAGRPLVLTGGGTGTADLIAATGALDEIQCGSYVLMDAAYGRLGLPFEAALFCVATALSAHPDGRVVLDAGMKSLSGDGLPRALTPGVRVLGLSDEHTRARQAATVLRTGDRLLLQPWHVDPTMNLHDAVVVVEDGRTHTAPIRGRHAVRAG</sequence>
<evidence type="ECO:0000256" key="1">
    <source>
        <dbReference type="ARBA" id="ARBA00005323"/>
    </source>
</evidence>
<comment type="caution">
    <text evidence="4">The sequence shown here is derived from an EMBL/GenBank/DDBJ whole genome shotgun (WGS) entry which is preliminary data.</text>
</comment>
<dbReference type="InterPro" id="IPR001608">
    <property type="entry name" value="Ala_racemase_N"/>
</dbReference>
<dbReference type="GO" id="GO:0036088">
    <property type="term" value="P:D-serine catabolic process"/>
    <property type="evidence" value="ECO:0007669"/>
    <property type="project" value="TreeGrafter"/>
</dbReference>
<evidence type="ECO:0000313" key="4">
    <source>
        <dbReference type="EMBL" id="PZF86738.1"/>
    </source>
</evidence>
<dbReference type="SUPFAM" id="SSF51419">
    <property type="entry name" value="PLP-binding barrel"/>
    <property type="match status" value="1"/>
</dbReference>
<organism evidence="4 5">
    <name type="scientific">Jiangella anatolica</name>
    <dbReference type="NCBI Taxonomy" id="2670374"/>
    <lineage>
        <taxon>Bacteria</taxon>
        <taxon>Bacillati</taxon>
        <taxon>Actinomycetota</taxon>
        <taxon>Actinomycetes</taxon>
        <taxon>Jiangellales</taxon>
        <taxon>Jiangellaceae</taxon>
        <taxon>Jiangella</taxon>
    </lineage>
</organism>
<dbReference type="Gene3D" id="3.20.20.10">
    <property type="entry name" value="Alanine racemase"/>
    <property type="match status" value="1"/>
</dbReference>
<proteinExistence type="inferred from homology"/>
<dbReference type="GO" id="GO:0008721">
    <property type="term" value="F:D-serine ammonia-lyase activity"/>
    <property type="evidence" value="ECO:0007669"/>
    <property type="project" value="TreeGrafter"/>
</dbReference>
<dbReference type="Pfam" id="PF01168">
    <property type="entry name" value="Ala_racemase_N"/>
    <property type="match status" value="1"/>
</dbReference>
<gene>
    <name evidence="4" type="ORF">C1I92_00775</name>
</gene>
<dbReference type="PANTHER" id="PTHR28004">
    <property type="entry name" value="ZGC:162816-RELATED"/>
    <property type="match status" value="1"/>
</dbReference>
<protein>
    <submittedName>
        <fullName evidence="4">Alanine racemase</fullName>
    </submittedName>
</protein>
<comment type="similarity">
    <text evidence="1">Belongs to the DSD1 family.</text>
</comment>
<evidence type="ECO:0000259" key="3">
    <source>
        <dbReference type="SMART" id="SM01119"/>
    </source>
</evidence>
<dbReference type="AlphaFoldDB" id="A0A2W2C470"/>
<dbReference type="InterPro" id="IPR029066">
    <property type="entry name" value="PLP-binding_barrel"/>
</dbReference>